<proteinExistence type="predicted"/>
<dbReference type="InterPro" id="IPR001849">
    <property type="entry name" value="PH_domain"/>
</dbReference>
<feature type="domain" description="PH" evidence="6">
    <location>
        <begin position="543"/>
        <end position="651"/>
    </location>
</feature>
<evidence type="ECO:0000256" key="2">
    <source>
        <dbReference type="ARBA" id="ARBA00022658"/>
    </source>
</evidence>
<dbReference type="InterPro" id="IPR051336">
    <property type="entry name" value="RhoGEF_Guanine_NuclExch_SF"/>
</dbReference>
<evidence type="ECO:0000256" key="3">
    <source>
        <dbReference type="PROSITE-ProRule" id="PRU00192"/>
    </source>
</evidence>
<dbReference type="SMART" id="SM00326">
    <property type="entry name" value="SH3"/>
    <property type="match status" value="1"/>
</dbReference>
<dbReference type="InterPro" id="IPR011993">
    <property type="entry name" value="PH-like_dom_sf"/>
</dbReference>
<dbReference type="Pfam" id="PF22697">
    <property type="entry name" value="SOS1_NGEF_PH"/>
    <property type="match status" value="1"/>
</dbReference>
<keyword evidence="2" id="KW-0344">Guanine-nucleotide releasing factor</keyword>
<dbReference type="InterPro" id="IPR001331">
    <property type="entry name" value="GDS_CDC24_CS"/>
</dbReference>
<dbReference type="Proteomes" id="UP000242913">
    <property type="component" value="Unassembled WGS sequence"/>
</dbReference>
<evidence type="ECO:0000313" key="9">
    <source>
        <dbReference type="Proteomes" id="UP000242913"/>
    </source>
</evidence>
<evidence type="ECO:0000259" key="6">
    <source>
        <dbReference type="PROSITE" id="PS50003"/>
    </source>
</evidence>
<reference evidence="8 9" key="1">
    <citation type="submission" date="2015-12" db="EMBL/GenBank/DDBJ databases">
        <title>Draft genome of the nematode, Onchocerca flexuosa.</title>
        <authorList>
            <person name="Mitreva M."/>
        </authorList>
    </citation>
    <scope>NUCLEOTIDE SEQUENCE [LARGE SCALE GENOMIC DNA]</scope>
    <source>
        <strain evidence="8">Red Deer</strain>
    </source>
</reference>
<sequence length="757" mass="83869">MLRCSKSIRSRTQSLYRNAKRRFNKSIRSRQLSSRKPGHNEGCCIAVDDFKATEKGQLSVIKGQRLEVIEYCADAPEWVLVSITWENGEQQRGLVPCSIISSVEPTVGPGVNGKQSGRSSSSANRMQRWSLALRRHWFSSISEKCQKNTDCDFKIISPVEIIFAQNTPEKTIFGYSPNDSSSASCSTDRPLVEPSYPANVTSSAQSIVKRKSLRRFFSNGQQQQGSSSGSHSRPQSVSLAIRKGNDQQQIRHSATDPVHSGFSTLIDQQQQQDGLLSRDLIEADLTVGAASAGGAHSVLSSCDDQINSTSEQGEEATAGGLLSVSPRLTDPAIDSTASFSDQAEFELPPPMSELSSAIADAAASRNTLMEEEHAGDEFCTEATKDQNGASEKEEKNSQDVARQKRQLFLKEIEKCLEDYEAAGNAFVKYERRLHTYYVKYCQNKPKSDFLMAQDDFEQFFTETKQKLGHKIALCDLLIKPVQRIMKYQLLMKDILKYTERAGDRTDVLEEALQVMHVVPKACDDMMQVGRLQNFDGNLNAQGKLIYQGTVAISDNAPSQPFKGKDRRIFLFEQSAIIADCILPKKEFGNPTYIFKSQIMVNKMILEANVPDEPLRFVLKSNDPTQPNAFLAQANTMEEKDQWISKINSQLDQQKTLLAALVDPKRYQNQLAGSVNSLSLEEMEKKKTLFPRLTGKNKESCSSSSSSSLTHQNSGTQAFSSKSNSSTKSSKLFGFGKKMNPGNSNKSAAGLFPAGKSK</sequence>
<dbReference type="PROSITE" id="PS50003">
    <property type="entry name" value="PH_DOMAIN"/>
    <property type="match status" value="1"/>
</dbReference>
<feature type="compositionally biased region" description="Polar residues" evidence="4">
    <location>
        <begin position="177"/>
        <end position="187"/>
    </location>
</feature>
<dbReference type="PROSITE" id="PS00741">
    <property type="entry name" value="DH_1"/>
    <property type="match status" value="1"/>
</dbReference>
<feature type="region of interest" description="Disordered" evidence="4">
    <location>
        <begin position="688"/>
        <end position="757"/>
    </location>
</feature>
<dbReference type="PANTHER" id="PTHR22826">
    <property type="entry name" value="RHO GUANINE EXCHANGE FACTOR-RELATED"/>
    <property type="match status" value="1"/>
</dbReference>
<gene>
    <name evidence="8" type="ORF">X798_05229</name>
</gene>
<dbReference type="CDD" id="cd00160">
    <property type="entry name" value="RhoGEF"/>
    <property type="match status" value="1"/>
</dbReference>
<dbReference type="InterPro" id="IPR001452">
    <property type="entry name" value="SH3_domain"/>
</dbReference>
<dbReference type="PANTHER" id="PTHR22826:SF106">
    <property type="entry name" value="TRIO, ISOFORM A"/>
    <property type="match status" value="1"/>
</dbReference>
<dbReference type="SUPFAM" id="SSF50044">
    <property type="entry name" value="SH3-domain"/>
    <property type="match status" value="1"/>
</dbReference>
<evidence type="ECO:0008006" key="10">
    <source>
        <dbReference type="Google" id="ProtNLM"/>
    </source>
</evidence>
<dbReference type="InterPro" id="IPR000219">
    <property type="entry name" value="DH_dom"/>
</dbReference>
<dbReference type="InterPro" id="IPR055251">
    <property type="entry name" value="SOS1_NGEF_PH"/>
</dbReference>
<dbReference type="Pfam" id="PF00621">
    <property type="entry name" value="RhoGEF"/>
    <property type="match status" value="1"/>
</dbReference>
<dbReference type="InterPro" id="IPR035899">
    <property type="entry name" value="DBL_dom_sf"/>
</dbReference>
<dbReference type="GO" id="GO:0005085">
    <property type="term" value="F:guanyl-nucleotide exchange factor activity"/>
    <property type="evidence" value="ECO:0007669"/>
    <property type="project" value="UniProtKB-KW"/>
</dbReference>
<dbReference type="PROSITE" id="PS50010">
    <property type="entry name" value="DH_2"/>
    <property type="match status" value="1"/>
</dbReference>
<dbReference type="SUPFAM" id="SSF48065">
    <property type="entry name" value="DBL homology domain (DH-domain)"/>
    <property type="match status" value="1"/>
</dbReference>
<dbReference type="Gene3D" id="1.20.900.10">
    <property type="entry name" value="Dbl homology (DH) domain"/>
    <property type="match status" value="1"/>
</dbReference>
<dbReference type="GO" id="GO:0007411">
    <property type="term" value="P:axon guidance"/>
    <property type="evidence" value="ECO:0007669"/>
    <property type="project" value="TreeGrafter"/>
</dbReference>
<protein>
    <recommendedName>
        <fullName evidence="10">RhoGEF domain protein</fullName>
    </recommendedName>
</protein>
<dbReference type="PROSITE" id="PS50002">
    <property type="entry name" value="SH3"/>
    <property type="match status" value="1"/>
</dbReference>
<feature type="region of interest" description="Disordered" evidence="4">
    <location>
        <begin position="175"/>
        <end position="204"/>
    </location>
</feature>
<dbReference type="OrthoDB" id="10256089at2759"/>
<accession>A0A238BSS9</accession>
<keyword evidence="1 3" id="KW-0728">SH3 domain</keyword>
<evidence type="ECO:0000256" key="1">
    <source>
        <dbReference type="ARBA" id="ARBA00022443"/>
    </source>
</evidence>
<feature type="domain" description="SH3" evidence="5">
    <location>
        <begin position="39"/>
        <end position="105"/>
    </location>
</feature>
<dbReference type="EMBL" id="KZ270023">
    <property type="protein sequence ID" value="OZC07750.1"/>
    <property type="molecule type" value="Genomic_DNA"/>
</dbReference>
<dbReference type="SMART" id="SM00233">
    <property type="entry name" value="PH"/>
    <property type="match status" value="1"/>
</dbReference>
<dbReference type="Gene3D" id="2.30.30.40">
    <property type="entry name" value="SH3 Domains"/>
    <property type="match status" value="1"/>
</dbReference>
<feature type="compositionally biased region" description="Polar residues" evidence="4">
    <location>
        <begin position="708"/>
        <end position="718"/>
    </location>
</feature>
<evidence type="ECO:0000313" key="8">
    <source>
        <dbReference type="EMBL" id="OZC07750.1"/>
    </source>
</evidence>
<feature type="domain" description="DH" evidence="7">
    <location>
        <begin position="396"/>
        <end position="525"/>
    </location>
</feature>
<dbReference type="GO" id="GO:0005737">
    <property type="term" value="C:cytoplasm"/>
    <property type="evidence" value="ECO:0007669"/>
    <property type="project" value="TreeGrafter"/>
</dbReference>
<keyword evidence="9" id="KW-1185">Reference proteome</keyword>
<evidence type="ECO:0000256" key="4">
    <source>
        <dbReference type="SAM" id="MobiDB-lite"/>
    </source>
</evidence>
<dbReference type="Gene3D" id="2.30.29.30">
    <property type="entry name" value="Pleckstrin-homology domain (PH domain)/Phosphotyrosine-binding domain (PTB)"/>
    <property type="match status" value="1"/>
</dbReference>
<feature type="region of interest" description="Disordered" evidence="4">
    <location>
        <begin position="303"/>
        <end position="334"/>
    </location>
</feature>
<feature type="compositionally biased region" description="Low complexity" evidence="4">
    <location>
        <begin position="719"/>
        <end position="730"/>
    </location>
</feature>
<dbReference type="GO" id="GO:0035556">
    <property type="term" value="P:intracellular signal transduction"/>
    <property type="evidence" value="ECO:0007669"/>
    <property type="project" value="InterPro"/>
</dbReference>
<organism evidence="8 9">
    <name type="scientific">Onchocerca flexuosa</name>
    <dbReference type="NCBI Taxonomy" id="387005"/>
    <lineage>
        <taxon>Eukaryota</taxon>
        <taxon>Metazoa</taxon>
        <taxon>Ecdysozoa</taxon>
        <taxon>Nematoda</taxon>
        <taxon>Chromadorea</taxon>
        <taxon>Rhabditida</taxon>
        <taxon>Spirurina</taxon>
        <taxon>Spiruromorpha</taxon>
        <taxon>Filarioidea</taxon>
        <taxon>Onchocercidae</taxon>
        <taxon>Onchocerca</taxon>
    </lineage>
</organism>
<name>A0A238BSS9_9BILA</name>
<dbReference type="SMART" id="SM00325">
    <property type="entry name" value="RhoGEF"/>
    <property type="match status" value="1"/>
</dbReference>
<evidence type="ECO:0000259" key="5">
    <source>
        <dbReference type="PROSITE" id="PS50002"/>
    </source>
</evidence>
<dbReference type="SUPFAM" id="SSF50729">
    <property type="entry name" value="PH domain-like"/>
    <property type="match status" value="1"/>
</dbReference>
<dbReference type="InterPro" id="IPR036028">
    <property type="entry name" value="SH3-like_dom_sf"/>
</dbReference>
<evidence type="ECO:0000259" key="7">
    <source>
        <dbReference type="PROSITE" id="PS50010"/>
    </source>
</evidence>
<dbReference type="GO" id="GO:0019898">
    <property type="term" value="C:extrinsic component of membrane"/>
    <property type="evidence" value="ECO:0007669"/>
    <property type="project" value="TreeGrafter"/>
</dbReference>
<dbReference type="AlphaFoldDB" id="A0A238BSS9"/>